<evidence type="ECO:0000313" key="2">
    <source>
        <dbReference type="EMBL" id="BBF89904.1"/>
    </source>
</evidence>
<proteinExistence type="predicted"/>
<name>A0A679BCG7_ORYNI</name>
<sequence>MAADLAPAPSTVWPAGVNVQEGRSPLSVSSQELGESGGGGLPRPPDELGAIAEARPAALPLVGIEAEAGAIAEGDRFHIGVGVLRPW</sequence>
<dbReference type="AlphaFoldDB" id="A0A679BCG7"/>
<evidence type="ECO:0000313" key="3">
    <source>
        <dbReference type="EMBL" id="BBF89908.1"/>
    </source>
</evidence>
<feature type="region of interest" description="Disordered" evidence="1">
    <location>
        <begin position="1"/>
        <end position="48"/>
    </location>
</feature>
<dbReference type="EMBL" id="AP018875">
    <property type="protein sequence ID" value="BBF89904.1"/>
    <property type="molecule type" value="Genomic_DNA"/>
</dbReference>
<reference evidence="2" key="1">
    <citation type="submission" date="2018-08" db="EMBL/GenBank/DDBJ databases">
        <title>Oryza nivara genomic DNA, chromosome 11, BAC clone:BBa0043N18.</title>
        <authorList>
            <person name="Wu J."/>
            <person name="Kanamori H."/>
        </authorList>
    </citation>
    <scope>NUCLEOTIDE SEQUENCE</scope>
    <source>
        <strain evidence="2">W0106</strain>
    </source>
</reference>
<organism evidence="2">
    <name type="scientific">Oryza nivara</name>
    <name type="common">Indian wild rice</name>
    <name type="synonym">Oryza sativa f. spontanea</name>
    <dbReference type="NCBI Taxonomy" id="4536"/>
    <lineage>
        <taxon>Eukaryota</taxon>
        <taxon>Viridiplantae</taxon>
        <taxon>Streptophyta</taxon>
        <taxon>Embryophyta</taxon>
        <taxon>Tracheophyta</taxon>
        <taxon>Spermatophyta</taxon>
        <taxon>Magnoliopsida</taxon>
        <taxon>Liliopsida</taxon>
        <taxon>Poales</taxon>
        <taxon>Poaceae</taxon>
        <taxon>BOP clade</taxon>
        <taxon>Oryzoideae</taxon>
        <taxon>Oryzeae</taxon>
        <taxon>Oryzinae</taxon>
        <taxon>Oryza</taxon>
    </lineage>
</organism>
<reference evidence="3" key="2">
    <citation type="submission" date="2018-08" db="EMBL/GenBank/DDBJ databases">
        <title>Oryza nivara genomic DNA, chromosome 11, BAC clone:BBa0090K11.</title>
        <authorList>
            <person name="Wu J."/>
            <person name="Kanamori H."/>
        </authorList>
    </citation>
    <scope>NUCLEOTIDE SEQUENCE</scope>
    <source>
        <strain evidence="3">W0106</strain>
    </source>
</reference>
<evidence type="ECO:0000256" key="1">
    <source>
        <dbReference type="SAM" id="MobiDB-lite"/>
    </source>
</evidence>
<gene>
    <name evidence="2" type="primary">BBa0043N18.43</name>
    <name evidence="3" type="synonym">BBa0090K11.3</name>
</gene>
<dbReference type="EMBL" id="AP018876">
    <property type="protein sequence ID" value="BBF89908.1"/>
    <property type="molecule type" value="Genomic_DNA"/>
</dbReference>
<protein>
    <submittedName>
        <fullName evidence="2">Uncharacterized protein</fullName>
    </submittedName>
</protein>
<accession>A0A679BCG7</accession>